<proteinExistence type="predicted"/>
<evidence type="ECO:0000313" key="1">
    <source>
        <dbReference type="EMBL" id="TFK64968.1"/>
    </source>
</evidence>
<evidence type="ECO:0000313" key="2">
    <source>
        <dbReference type="Proteomes" id="UP000308600"/>
    </source>
</evidence>
<dbReference type="EMBL" id="ML208453">
    <property type="protein sequence ID" value="TFK64968.1"/>
    <property type="molecule type" value="Genomic_DNA"/>
</dbReference>
<dbReference type="Proteomes" id="UP000308600">
    <property type="component" value="Unassembled WGS sequence"/>
</dbReference>
<reference evidence="1 2" key="1">
    <citation type="journal article" date="2019" name="Nat. Ecol. Evol.">
        <title>Megaphylogeny resolves global patterns of mushroom evolution.</title>
        <authorList>
            <person name="Varga T."/>
            <person name="Krizsan K."/>
            <person name="Foldi C."/>
            <person name="Dima B."/>
            <person name="Sanchez-Garcia M."/>
            <person name="Sanchez-Ramirez S."/>
            <person name="Szollosi G.J."/>
            <person name="Szarkandi J.G."/>
            <person name="Papp V."/>
            <person name="Albert L."/>
            <person name="Andreopoulos W."/>
            <person name="Angelini C."/>
            <person name="Antonin V."/>
            <person name="Barry K.W."/>
            <person name="Bougher N.L."/>
            <person name="Buchanan P."/>
            <person name="Buyck B."/>
            <person name="Bense V."/>
            <person name="Catcheside P."/>
            <person name="Chovatia M."/>
            <person name="Cooper J."/>
            <person name="Damon W."/>
            <person name="Desjardin D."/>
            <person name="Finy P."/>
            <person name="Geml J."/>
            <person name="Haridas S."/>
            <person name="Hughes K."/>
            <person name="Justo A."/>
            <person name="Karasinski D."/>
            <person name="Kautmanova I."/>
            <person name="Kiss B."/>
            <person name="Kocsube S."/>
            <person name="Kotiranta H."/>
            <person name="LaButti K.M."/>
            <person name="Lechner B.E."/>
            <person name="Liimatainen K."/>
            <person name="Lipzen A."/>
            <person name="Lukacs Z."/>
            <person name="Mihaltcheva S."/>
            <person name="Morgado L.N."/>
            <person name="Niskanen T."/>
            <person name="Noordeloos M.E."/>
            <person name="Ohm R.A."/>
            <person name="Ortiz-Santana B."/>
            <person name="Ovrebo C."/>
            <person name="Racz N."/>
            <person name="Riley R."/>
            <person name="Savchenko A."/>
            <person name="Shiryaev A."/>
            <person name="Soop K."/>
            <person name="Spirin V."/>
            <person name="Szebenyi C."/>
            <person name="Tomsovsky M."/>
            <person name="Tulloss R.E."/>
            <person name="Uehling J."/>
            <person name="Grigoriev I.V."/>
            <person name="Vagvolgyi C."/>
            <person name="Papp T."/>
            <person name="Martin F.M."/>
            <person name="Miettinen O."/>
            <person name="Hibbett D.S."/>
            <person name="Nagy L.G."/>
        </authorList>
    </citation>
    <scope>NUCLEOTIDE SEQUENCE [LARGE SCALE GENOMIC DNA]</scope>
    <source>
        <strain evidence="1 2">NL-1719</strain>
    </source>
</reference>
<sequence length="169" mass="18425">MPDQEVMEKGRRGLRIYALIQYGILRSLSKIESPAEVGWCRVGVAALSPCIIESSIGSPSGLAVLAVLSEWVALVTLCSASGGGHLNMKGSKVECGLIVWGLLNFMIAIIPSFWGNMNGINLRLEEFKPSVTGMKRFNLLYMFGLFDGIENKKRSKGGTDNLVHDMKFG</sequence>
<keyword evidence="2" id="KW-1185">Reference proteome</keyword>
<name>A0ACD3AGF1_9AGAR</name>
<protein>
    <submittedName>
        <fullName evidence="1">Uncharacterized protein</fullName>
    </submittedName>
</protein>
<accession>A0ACD3AGF1</accession>
<organism evidence="1 2">
    <name type="scientific">Pluteus cervinus</name>
    <dbReference type="NCBI Taxonomy" id="181527"/>
    <lineage>
        <taxon>Eukaryota</taxon>
        <taxon>Fungi</taxon>
        <taxon>Dikarya</taxon>
        <taxon>Basidiomycota</taxon>
        <taxon>Agaricomycotina</taxon>
        <taxon>Agaricomycetes</taxon>
        <taxon>Agaricomycetidae</taxon>
        <taxon>Agaricales</taxon>
        <taxon>Pluteineae</taxon>
        <taxon>Pluteaceae</taxon>
        <taxon>Pluteus</taxon>
    </lineage>
</organism>
<gene>
    <name evidence="1" type="ORF">BDN72DRAFT_860975</name>
</gene>